<evidence type="ECO:0000313" key="2">
    <source>
        <dbReference type="Proteomes" id="UP001412239"/>
    </source>
</evidence>
<name>A0A292PRK0_9PEZI</name>
<evidence type="ECO:0000313" key="1">
    <source>
        <dbReference type="EMBL" id="CUS10262.1"/>
    </source>
</evidence>
<protein>
    <submittedName>
        <fullName evidence="1">Uncharacterized protein</fullName>
    </submittedName>
</protein>
<keyword evidence="2" id="KW-1185">Reference proteome</keyword>
<proteinExistence type="predicted"/>
<dbReference type="Proteomes" id="UP001412239">
    <property type="component" value="Unassembled WGS sequence"/>
</dbReference>
<organism evidence="1 2">
    <name type="scientific">Tuber aestivum</name>
    <name type="common">summer truffle</name>
    <dbReference type="NCBI Taxonomy" id="59557"/>
    <lineage>
        <taxon>Eukaryota</taxon>
        <taxon>Fungi</taxon>
        <taxon>Dikarya</taxon>
        <taxon>Ascomycota</taxon>
        <taxon>Pezizomycotina</taxon>
        <taxon>Pezizomycetes</taxon>
        <taxon>Pezizales</taxon>
        <taxon>Tuberaceae</taxon>
        <taxon>Tuber</taxon>
    </lineage>
</organism>
<gene>
    <name evidence="1" type="ORF">GSTUAT00005632001</name>
</gene>
<dbReference type="AlphaFoldDB" id="A0A292PRK0"/>
<dbReference type="EMBL" id="LN891051">
    <property type="protein sequence ID" value="CUS10262.1"/>
    <property type="molecule type" value="Genomic_DNA"/>
</dbReference>
<sequence>MIPDWAPLSDFHTPSGLFSIQCLAHADILSTLLSISSVVSLRSSITVSSSYASLASSRMTCMISASRFSWSFLSKNKPYLRRRCGFLVRRHNHHSSYAP</sequence>
<accession>A0A292PRK0</accession>
<reference evidence="1" key="1">
    <citation type="submission" date="2015-10" db="EMBL/GenBank/DDBJ databases">
        <authorList>
            <person name="Regsiter A."/>
            <person name="william w."/>
        </authorList>
    </citation>
    <scope>NUCLEOTIDE SEQUENCE</scope>
    <source>
        <strain evidence="1">Montdore</strain>
    </source>
</reference>